<reference evidence="1" key="1">
    <citation type="submission" date="2018-05" db="EMBL/GenBank/DDBJ databases">
        <authorList>
            <person name="Lanie J.A."/>
            <person name="Ng W.-L."/>
            <person name="Kazmierczak K.M."/>
            <person name="Andrzejewski T.M."/>
            <person name="Davidsen T.M."/>
            <person name="Wayne K.J."/>
            <person name="Tettelin H."/>
            <person name="Glass J.I."/>
            <person name="Rusch D."/>
            <person name="Podicherti R."/>
            <person name="Tsui H.-C.T."/>
            <person name="Winkler M.E."/>
        </authorList>
    </citation>
    <scope>NUCLEOTIDE SEQUENCE</scope>
</reference>
<accession>A0A382J604</accession>
<proteinExistence type="predicted"/>
<name>A0A382J604_9ZZZZ</name>
<gene>
    <name evidence="1" type="ORF">METZ01_LOCUS260438</name>
</gene>
<dbReference type="EMBL" id="UINC01072151">
    <property type="protein sequence ID" value="SVC07584.1"/>
    <property type="molecule type" value="Genomic_DNA"/>
</dbReference>
<protein>
    <submittedName>
        <fullName evidence="1">Uncharacterized protein</fullName>
    </submittedName>
</protein>
<feature type="non-terminal residue" evidence="1">
    <location>
        <position position="28"/>
    </location>
</feature>
<dbReference type="AlphaFoldDB" id="A0A382J604"/>
<evidence type="ECO:0000313" key="1">
    <source>
        <dbReference type="EMBL" id="SVC07584.1"/>
    </source>
</evidence>
<sequence length="28" mass="3351">MAQQKPDRGFYQKFFRDIDVVHGLQTKP</sequence>
<organism evidence="1">
    <name type="scientific">marine metagenome</name>
    <dbReference type="NCBI Taxonomy" id="408172"/>
    <lineage>
        <taxon>unclassified sequences</taxon>
        <taxon>metagenomes</taxon>
        <taxon>ecological metagenomes</taxon>
    </lineage>
</organism>